<dbReference type="InterPro" id="IPR036271">
    <property type="entry name" value="Tet_transcr_reg_TetR-rel_C_sf"/>
</dbReference>
<dbReference type="PROSITE" id="PS50977">
    <property type="entry name" value="HTH_TETR_2"/>
    <property type="match status" value="1"/>
</dbReference>
<sequence>MTREELLTRLSAVFHQYGYDGATLARLSAASGLGKGSLYHHFPGGKEEIGVAVLQAEGLRFHHLLAALQGSGDIKARLALFAHRLRLSQAEQLQASTLDVYSMGDARARYGHDMRDSVLLLTDRLSVTLQEAGLDATTAHERAYTALALIEGMRLTCRCLGDWSRYDQLLDQLPGRLLTSA</sequence>
<keyword evidence="3" id="KW-0804">Transcription</keyword>
<evidence type="ECO:0000256" key="3">
    <source>
        <dbReference type="ARBA" id="ARBA00023163"/>
    </source>
</evidence>
<dbReference type="PANTHER" id="PTHR47506:SF1">
    <property type="entry name" value="HTH-TYPE TRANSCRIPTIONAL REGULATOR YJDC"/>
    <property type="match status" value="1"/>
</dbReference>
<dbReference type="PANTHER" id="PTHR47506">
    <property type="entry name" value="TRANSCRIPTIONAL REGULATORY PROTEIN"/>
    <property type="match status" value="1"/>
</dbReference>
<dbReference type="STRING" id="1121001.SAMN02745857_00316"/>
<protein>
    <submittedName>
        <fullName evidence="6">Transcriptional regulator, TetR family</fullName>
    </submittedName>
</protein>
<name>A0A1W1WZI1_9NEIS</name>
<organism evidence="6 7">
    <name type="scientific">Andreprevotia lacus DSM 23236</name>
    <dbReference type="NCBI Taxonomy" id="1121001"/>
    <lineage>
        <taxon>Bacteria</taxon>
        <taxon>Pseudomonadati</taxon>
        <taxon>Pseudomonadota</taxon>
        <taxon>Betaproteobacteria</taxon>
        <taxon>Neisseriales</taxon>
        <taxon>Chitinibacteraceae</taxon>
        <taxon>Andreprevotia</taxon>
    </lineage>
</organism>
<feature type="DNA-binding region" description="H-T-H motif" evidence="4">
    <location>
        <begin position="23"/>
        <end position="42"/>
    </location>
</feature>
<keyword evidence="2 4" id="KW-0238">DNA-binding</keyword>
<dbReference type="RefSeq" id="WP_084088772.1">
    <property type="nucleotide sequence ID" value="NZ_FWXD01000001.1"/>
</dbReference>
<reference evidence="6 7" key="1">
    <citation type="submission" date="2017-04" db="EMBL/GenBank/DDBJ databases">
        <authorList>
            <person name="Afonso C.L."/>
            <person name="Miller P.J."/>
            <person name="Scott M.A."/>
            <person name="Spackman E."/>
            <person name="Goraichik I."/>
            <person name="Dimitrov K.M."/>
            <person name="Suarez D.L."/>
            <person name="Swayne D.E."/>
        </authorList>
    </citation>
    <scope>NUCLEOTIDE SEQUENCE [LARGE SCALE GENOMIC DNA]</scope>
    <source>
        <strain evidence="6 7">DSM 23236</strain>
    </source>
</reference>
<dbReference type="InterPro" id="IPR001647">
    <property type="entry name" value="HTH_TetR"/>
</dbReference>
<accession>A0A1W1WZI1</accession>
<gene>
    <name evidence="6" type="ORF">SAMN02745857_00316</name>
</gene>
<evidence type="ECO:0000313" key="6">
    <source>
        <dbReference type="EMBL" id="SMC17055.1"/>
    </source>
</evidence>
<keyword evidence="7" id="KW-1185">Reference proteome</keyword>
<dbReference type="Gene3D" id="1.10.357.10">
    <property type="entry name" value="Tetracycline Repressor, domain 2"/>
    <property type="match status" value="1"/>
</dbReference>
<evidence type="ECO:0000256" key="4">
    <source>
        <dbReference type="PROSITE-ProRule" id="PRU00335"/>
    </source>
</evidence>
<dbReference type="Proteomes" id="UP000192761">
    <property type="component" value="Unassembled WGS sequence"/>
</dbReference>
<feature type="domain" description="HTH tetR-type" evidence="5">
    <location>
        <begin position="1"/>
        <end position="60"/>
    </location>
</feature>
<evidence type="ECO:0000259" key="5">
    <source>
        <dbReference type="PROSITE" id="PS50977"/>
    </source>
</evidence>
<dbReference type="Pfam" id="PF00440">
    <property type="entry name" value="TetR_N"/>
    <property type="match status" value="1"/>
</dbReference>
<dbReference type="OrthoDB" id="5293507at2"/>
<dbReference type="InterPro" id="IPR009057">
    <property type="entry name" value="Homeodomain-like_sf"/>
</dbReference>
<keyword evidence="1" id="KW-0805">Transcription regulation</keyword>
<dbReference type="SUPFAM" id="SSF46689">
    <property type="entry name" value="Homeodomain-like"/>
    <property type="match status" value="1"/>
</dbReference>
<dbReference type="SUPFAM" id="SSF48498">
    <property type="entry name" value="Tetracyclin repressor-like, C-terminal domain"/>
    <property type="match status" value="1"/>
</dbReference>
<proteinExistence type="predicted"/>
<dbReference type="AlphaFoldDB" id="A0A1W1WZI1"/>
<dbReference type="EMBL" id="FWXD01000001">
    <property type="protein sequence ID" value="SMC17055.1"/>
    <property type="molecule type" value="Genomic_DNA"/>
</dbReference>
<dbReference type="GO" id="GO:0003677">
    <property type="term" value="F:DNA binding"/>
    <property type="evidence" value="ECO:0007669"/>
    <property type="project" value="UniProtKB-UniRule"/>
</dbReference>
<evidence type="ECO:0000313" key="7">
    <source>
        <dbReference type="Proteomes" id="UP000192761"/>
    </source>
</evidence>
<evidence type="ECO:0000256" key="1">
    <source>
        <dbReference type="ARBA" id="ARBA00023015"/>
    </source>
</evidence>
<evidence type="ECO:0000256" key="2">
    <source>
        <dbReference type="ARBA" id="ARBA00023125"/>
    </source>
</evidence>